<feature type="domain" description="HTH luxR-type" evidence="4">
    <location>
        <begin position="133"/>
        <end position="193"/>
    </location>
</feature>
<dbReference type="AlphaFoldDB" id="A0A940S2D5"/>
<name>A0A940S2D5_9RHOB</name>
<sequence length="208" mass="22756">MVSPIVQDEMSSFGHVTFSTDGLTQGHAVSTFSAGWQDRYFAGKFYLADPVISFGLHGAAGSRITILPEKVRKTPLYEEARAFGAESNVAAVSHFGGSTRLFGGVNLDLDERVLPRLLGSVQMDHRRDLAQGLQRLSDIQIDLLDLAEEGHPEKVIAAELGVSLSTIAQRKRAICNAMGMTVWRSVLQLYTWNKWGGLVAEARSEHGQ</sequence>
<evidence type="ECO:0000256" key="3">
    <source>
        <dbReference type="ARBA" id="ARBA00023163"/>
    </source>
</evidence>
<accession>A0A940S2D5</accession>
<dbReference type="SMART" id="SM00421">
    <property type="entry name" value="HTH_LUXR"/>
    <property type="match status" value="1"/>
</dbReference>
<evidence type="ECO:0000313" key="6">
    <source>
        <dbReference type="Proteomes" id="UP000675940"/>
    </source>
</evidence>
<dbReference type="SUPFAM" id="SSF46894">
    <property type="entry name" value="C-terminal effector domain of the bipartite response regulators"/>
    <property type="match status" value="1"/>
</dbReference>
<dbReference type="Gene3D" id="3.30.450.80">
    <property type="entry name" value="Transcription factor LuxR-like, autoinducer-binding domain"/>
    <property type="match status" value="1"/>
</dbReference>
<keyword evidence="3" id="KW-0804">Transcription</keyword>
<organism evidence="5 6">
    <name type="scientific">Sagittula salina</name>
    <dbReference type="NCBI Taxonomy" id="2820268"/>
    <lineage>
        <taxon>Bacteria</taxon>
        <taxon>Pseudomonadati</taxon>
        <taxon>Pseudomonadota</taxon>
        <taxon>Alphaproteobacteria</taxon>
        <taxon>Rhodobacterales</taxon>
        <taxon>Roseobacteraceae</taxon>
        <taxon>Sagittula</taxon>
    </lineage>
</organism>
<comment type="caution">
    <text evidence="5">The sequence shown here is derived from an EMBL/GenBank/DDBJ whole genome shotgun (WGS) entry which is preliminary data.</text>
</comment>
<dbReference type="GO" id="GO:0003677">
    <property type="term" value="F:DNA binding"/>
    <property type="evidence" value="ECO:0007669"/>
    <property type="project" value="UniProtKB-KW"/>
</dbReference>
<protein>
    <submittedName>
        <fullName evidence="5">Autoinducer binding domain-containing protein</fullName>
    </submittedName>
</protein>
<proteinExistence type="predicted"/>
<dbReference type="EMBL" id="JAGISH010000009">
    <property type="protein sequence ID" value="MBP0483977.1"/>
    <property type="molecule type" value="Genomic_DNA"/>
</dbReference>
<dbReference type="SUPFAM" id="SSF75516">
    <property type="entry name" value="Pheromone-binding domain of LuxR-like quorum-sensing transcription factors"/>
    <property type="match status" value="1"/>
</dbReference>
<dbReference type="InterPro" id="IPR016032">
    <property type="entry name" value="Sig_transdc_resp-reg_C-effctor"/>
</dbReference>
<dbReference type="GO" id="GO:0006355">
    <property type="term" value="P:regulation of DNA-templated transcription"/>
    <property type="evidence" value="ECO:0007669"/>
    <property type="project" value="InterPro"/>
</dbReference>
<dbReference type="RefSeq" id="WP_209361927.1">
    <property type="nucleotide sequence ID" value="NZ_JAGISH010000009.1"/>
</dbReference>
<dbReference type="InterPro" id="IPR005143">
    <property type="entry name" value="TF_LuxR_autoind-bd_dom"/>
</dbReference>
<dbReference type="Pfam" id="PF03472">
    <property type="entry name" value="Autoind_bind"/>
    <property type="match status" value="1"/>
</dbReference>
<dbReference type="Proteomes" id="UP000675940">
    <property type="component" value="Unassembled WGS sequence"/>
</dbReference>
<keyword evidence="6" id="KW-1185">Reference proteome</keyword>
<keyword evidence="2" id="KW-0238">DNA-binding</keyword>
<dbReference type="InterPro" id="IPR036388">
    <property type="entry name" value="WH-like_DNA-bd_sf"/>
</dbReference>
<evidence type="ECO:0000256" key="1">
    <source>
        <dbReference type="ARBA" id="ARBA00023015"/>
    </source>
</evidence>
<evidence type="ECO:0000259" key="4">
    <source>
        <dbReference type="SMART" id="SM00421"/>
    </source>
</evidence>
<reference evidence="5" key="1">
    <citation type="submission" date="2021-03" db="EMBL/GenBank/DDBJ databases">
        <title>Sagittula salina sp. nov. strain M10.9X isolated from the marine waste.</title>
        <authorList>
            <person name="Satari L."/>
            <person name="Molina-Menor E."/>
            <person name="Vidal-Verdu A."/>
            <person name="Pascual J."/>
            <person name="Pereto J."/>
            <person name="Porcar M."/>
        </authorList>
    </citation>
    <scope>NUCLEOTIDE SEQUENCE</scope>
    <source>
        <strain evidence="5">M10.9X</strain>
    </source>
</reference>
<gene>
    <name evidence="5" type="ORF">J5474_15965</name>
</gene>
<keyword evidence="1" id="KW-0805">Transcription regulation</keyword>
<dbReference type="InterPro" id="IPR036693">
    <property type="entry name" value="TF_LuxR_autoind-bd_dom_sf"/>
</dbReference>
<evidence type="ECO:0000256" key="2">
    <source>
        <dbReference type="ARBA" id="ARBA00023125"/>
    </source>
</evidence>
<dbReference type="InterPro" id="IPR000792">
    <property type="entry name" value="Tscrpt_reg_LuxR_C"/>
</dbReference>
<evidence type="ECO:0000313" key="5">
    <source>
        <dbReference type="EMBL" id="MBP0483977.1"/>
    </source>
</evidence>
<dbReference type="Gene3D" id="1.10.10.10">
    <property type="entry name" value="Winged helix-like DNA-binding domain superfamily/Winged helix DNA-binding domain"/>
    <property type="match status" value="1"/>
</dbReference>